<reference evidence="1" key="1">
    <citation type="submission" date="2020-08" db="EMBL/GenBank/DDBJ databases">
        <title>Multicomponent nature underlies the extraordinary mechanical properties of spider dragline silk.</title>
        <authorList>
            <person name="Kono N."/>
            <person name="Nakamura H."/>
            <person name="Mori M."/>
            <person name="Yoshida Y."/>
            <person name="Ohtoshi R."/>
            <person name="Malay A.D."/>
            <person name="Moran D.A.P."/>
            <person name="Tomita M."/>
            <person name="Numata K."/>
            <person name="Arakawa K."/>
        </authorList>
    </citation>
    <scope>NUCLEOTIDE SEQUENCE</scope>
</reference>
<evidence type="ECO:0000313" key="1">
    <source>
        <dbReference type="EMBL" id="GFY42067.1"/>
    </source>
</evidence>
<name>A0A8X6WV88_9ARAC</name>
<evidence type="ECO:0000313" key="2">
    <source>
        <dbReference type="Proteomes" id="UP000886998"/>
    </source>
</evidence>
<comment type="caution">
    <text evidence="1">The sequence shown here is derived from an EMBL/GenBank/DDBJ whole genome shotgun (WGS) entry which is preliminary data.</text>
</comment>
<sequence length="104" mass="11676">MINSFSPSNERPFLPKGGIMTWKNRRYLLPVTGPAMRKVCRGGGVGKVKVFRVARNKCFYRALNIQRLPMQKDVPLTAIKILDDSALNGVPKVCFFCNNSTGSW</sequence>
<keyword evidence="2" id="KW-1185">Reference proteome</keyword>
<dbReference type="AlphaFoldDB" id="A0A8X6WV88"/>
<protein>
    <submittedName>
        <fullName evidence="1">Uncharacterized protein</fullName>
    </submittedName>
</protein>
<dbReference type="Proteomes" id="UP000886998">
    <property type="component" value="Unassembled WGS sequence"/>
</dbReference>
<accession>A0A8X6WV88</accession>
<organism evidence="1 2">
    <name type="scientific">Trichonephila inaurata madagascariensis</name>
    <dbReference type="NCBI Taxonomy" id="2747483"/>
    <lineage>
        <taxon>Eukaryota</taxon>
        <taxon>Metazoa</taxon>
        <taxon>Ecdysozoa</taxon>
        <taxon>Arthropoda</taxon>
        <taxon>Chelicerata</taxon>
        <taxon>Arachnida</taxon>
        <taxon>Araneae</taxon>
        <taxon>Araneomorphae</taxon>
        <taxon>Entelegynae</taxon>
        <taxon>Araneoidea</taxon>
        <taxon>Nephilidae</taxon>
        <taxon>Trichonephila</taxon>
        <taxon>Trichonephila inaurata</taxon>
    </lineage>
</organism>
<dbReference type="EMBL" id="BMAV01002851">
    <property type="protein sequence ID" value="GFY42067.1"/>
    <property type="molecule type" value="Genomic_DNA"/>
</dbReference>
<gene>
    <name evidence="1" type="ORF">TNIN_91351</name>
</gene>
<proteinExistence type="predicted"/>